<dbReference type="PANTHER" id="PTHR24099:SF16">
    <property type="entry name" value="E3 UBIQUITIN-PROTEIN LIGASE MIDLINE-1-LIKE ISOFORM X1"/>
    <property type="match status" value="1"/>
</dbReference>
<evidence type="ECO:0000259" key="1">
    <source>
        <dbReference type="SMART" id="SM00449"/>
    </source>
</evidence>
<dbReference type="InterPro" id="IPR050617">
    <property type="entry name" value="E3_ligase_FN3/SPRY"/>
</dbReference>
<name>A0A834FL00_ORYME</name>
<sequence>MATPKQKHASPLSLFYLPEDRWHRRSLSAPSCVPAVDATWSCRAGAGELPLPVFLNILPWNLNVSADRRVSGMTHLRIALTMQGRVQPTPAQIVSAATSAETPLDGAAELQEEEMERSVFGLFFSLDPSSVPPSLHLSSSRLSVSRRGDSPPPQGCTRFAQVCSDVVIARGQYYWEVDVCNSSIYRLGVSSLDGCSGWWLQRNGVSFSAVYDGYNEPVYSVPPGIKTIGVFLNLGGGALSFHNPLTQEHLATLPTRFQPAGVRPALGLGEGRLKVRCGLSPPPHVFLCKDSAYRASSGPSRGWWCKDVPFLLVKRAVQKFETLALLDSSSIPRLEVGRRTKRKVKVNEKSS</sequence>
<organism evidence="2 3">
    <name type="scientific">Oryzias melastigma</name>
    <name type="common">Marine medaka</name>
    <dbReference type="NCBI Taxonomy" id="30732"/>
    <lineage>
        <taxon>Eukaryota</taxon>
        <taxon>Metazoa</taxon>
        <taxon>Chordata</taxon>
        <taxon>Craniata</taxon>
        <taxon>Vertebrata</taxon>
        <taxon>Euteleostomi</taxon>
        <taxon>Actinopterygii</taxon>
        <taxon>Neopterygii</taxon>
        <taxon>Teleostei</taxon>
        <taxon>Neoteleostei</taxon>
        <taxon>Acanthomorphata</taxon>
        <taxon>Ovalentaria</taxon>
        <taxon>Atherinomorphae</taxon>
        <taxon>Beloniformes</taxon>
        <taxon>Adrianichthyidae</taxon>
        <taxon>Oryziinae</taxon>
        <taxon>Oryzias</taxon>
    </lineage>
</organism>
<dbReference type="InterPro" id="IPR003877">
    <property type="entry name" value="SPRY_dom"/>
</dbReference>
<dbReference type="InterPro" id="IPR043136">
    <property type="entry name" value="B30.2/SPRY_sf"/>
</dbReference>
<evidence type="ECO:0000313" key="2">
    <source>
        <dbReference type="EMBL" id="KAF6736084.1"/>
    </source>
</evidence>
<feature type="domain" description="SPRY" evidence="1">
    <location>
        <begin position="170"/>
        <end position="281"/>
    </location>
</feature>
<dbReference type="Proteomes" id="UP000646548">
    <property type="component" value="Unassembled WGS sequence"/>
</dbReference>
<comment type="caution">
    <text evidence="2">The sequence shown here is derived from an EMBL/GenBank/DDBJ whole genome shotgun (WGS) entry which is preliminary data.</text>
</comment>
<reference evidence="2" key="1">
    <citation type="journal article" name="BMC Genomics">
        <title>Long-read sequencing and de novo genome assembly of marine medaka (Oryzias melastigma).</title>
        <authorList>
            <person name="Liang P."/>
            <person name="Saqib H.S.A."/>
            <person name="Ni X."/>
            <person name="Shen Y."/>
        </authorList>
    </citation>
    <scope>NUCLEOTIDE SEQUENCE</scope>
    <source>
        <strain evidence="2">Bigg-433</strain>
    </source>
</reference>
<dbReference type="AlphaFoldDB" id="A0A834FL00"/>
<dbReference type="PANTHER" id="PTHR24099">
    <property type="entry name" value="E3 UBIQUITIN-PROTEIN LIGASE TRIM36-RELATED"/>
    <property type="match status" value="1"/>
</dbReference>
<gene>
    <name evidence="2" type="ORF">FQA47_014598</name>
</gene>
<dbReference type="Gene3D" id="2.60.120.920">
    <property type="match status" value="1"/>
</dbReference>
<dbReference type="SMART" id="SM00449">
    <property type="entry name" value="SPRY"/>
    <property type="match status" value="1"/>
</dbReference>
<dbReference type="SUPFAM" id="SSF49899">
    <property type="entry name" value="Concanavalin A-like lectins/glucanases"/>
    <property type="match status" value="1"/>
</dbReference>
<accession>A0A834FL00</accession>
<dbReference type="EMBL" id="WKFB01000097">
    <property type="protein sequence ID" value="KAF6736084.1"/>
    <property type="molecule type" value="Genomic_DNA"/>
</dbReference>
<proteinExistence type="predicted"/>
<protein>
    <submittedName>
        <fullName evidence="2">Fibronectin type III and SPRY domain-containing protein 2</fullName>
    </submittedName>
</protein>
<evidence type="ECO:0000313" key="3">
    <source>
        <dbReference type="Proteomes" id="UP000646548"/>
    </source>
</evidence>
<dbReference type="InterPro" id="IPR013320">
    <property type="entry name" value="ConA-like_dom_sf"/>
</dbReference>